<organism evidence="2 3">
    <name type="scientific">Amycolatopsis balhimycina DSM 5908</name>
    <dbReference type="NCBI Taxonomy" id="1081091"/>
    <lineage>
        <taxon>Bacteria</taxon>
        <taxon>Bacillati</taxon>
        <taxon>Actinomycetota</taxon>
        <taxon>Actinomycetes</taxon>
        <taxon>Pseudonocardiales</taxon>
        <taxon>Pseudonocardiaceae</taxon>
        <taxon>Amycolatopsis</taxon>
    </lineage>
</organism>
<dbReference type="SUPFAM" id="SSF52091">
    <property type="entry name" value="SpoIIaa-like"/>
    <property type="match status" value="1"/>
</dbReference>
<comment type="caution">
    <text evidence="2">The sequence shown here is derived from an EMBL/GenBank/DDBJ whole genome shotgun (WGS) entry which is preliminary data.</text>
</comment>
<dbReference type="Gene3D" id="3.30.750.24">
    <property type="entry name" value="STAS domain"/>
    <property type="match status" value="1"/>
</dbReference>
<feature type="domain" description="STAS" evidence="1">
    <location>
        <begin position="1"/>
        <end position="82"/>
    </location>
</feature>
<evidence type="ECO:0000313" key="2">
    <source>
        <dbReference type="EMBL" id="RSM37662.1"/>
    </source>
</evidence>
<name>A0A428W3L9_AMYBA</name>
<dbReference type="PROSITE" id="PS50801">
    <property type="entry name" value="STAS"/>
    <property type="match status" value="1"/>
</dbReference>
<evidence type="ECO:0000259" key="1">
    <source>
        <dbReference type="PROSITE" id="PS50801"/>
    </source>
</evidence>
<keyword evidence="3" id="KW-1185">Reference proteome</keyword>
<accession>A0A428W3L9</accession>
<dbReference type="AlphaFoldDB" id="A0A428W3L9"/>
<gene>
    <name evidence="2" type="ORF">DMA12_35985</name>
</gene>
<dbReference type="CDD" id="cd07043">
    <property type="entry name" value="STAS_anti-anti-sigma_factors"/>
    <property type="match status" value="1"/>
</dbReference>
<dbReference type="Proteomes" id="UP000286716">
    <property type="component" value="Unassembled WGS sequence"/>
</dbReference>
<dbReference type="Pfam" id="PF13466">
    <property type="entry name" value="STAS_2"/>
    <property type="match status" value="1"/>
</dbReference>
<sequence>MTRLPGQAGLRVIGDVDLSTRDTWRSALDSALPSVAPALLDLSDLSFIDARGTAMLVAAAQHRTAEAPLTLLRPPAVLRRMLTLLYPAEPVKFVIEELEAS</sequence>
<evidence type="ECO:0000313" key="3">
    <source>
        <dbReference type="Proteomes" id="UP000286716"/>
    </source>
</evidence>
<dbReference type="OrthoDB" id="3695774at2"/>
<dbReference type="EMBL" id="QHHU01000067">
    <property type="protein sequence ID" value="RSM37662.1"/>
    <property type="molecule type" value="Genomic_DNA"/>
</dbReference>
<proteinExistence type="predicted"/>
<dbReference type="InterPro" id="IPR058548">
    <property type="entry name" value="MlaB-like_STAS"/>
</dbReference>
<reference evidence="2 3" key="1">
    <citation type="submission" date="2018-05" db="EMBL/GenBank/DDBJ databases">
        <title>Evolution of GPA BGCs.</title>
        <authorList>
            <person name="Waglechner N."/>
            <person name="Wright G.D."/>
        </authorList>
    </citation>
    <scope>NUCLEOTIDE SEQUENCE [LARGE SCALE GENOMIC DNA]</scope>
    <source>
        <strain evidence="2 3">DSM 5908</strain>
    </source>
</reference>
<dbReference type="InterPro" id="IPR036513">
    <property type="entry name" value="STAS_dom_sf"/>
</dbReference>
<protein>
    <submittedName>
        <fullName evidence="2">Anti-sigma factor antagonist</fullName>
    </submittedName>
</protein>
<dbReference type="InterPro" id="IPR002645">
    <property type="entry name" value="STAS_dom"/>
</dbReference>